<keyword evidence="1" id="KW-0175">Coiled coil</keyword>
<organism evidence="4 5">
    <name type="scientific">Deinococcus aetherius</name>
    <dbReference type="NCBI Taxonomy" id="200252"/>
    <lineage>
        <taxon>Bacteria</taxon>
        <taxon>Thermotogati</taxon>
        <taxon>Deinococcota</taxon>
        <taxon>Deinococci</taxon>
        <taxon>Deinococcales</taxon>
        <taxon>Deinococcaceae</taxon>
        <taxon>Deinococcus</taxon>
    </lineage>
</organism>
<dbReference type="PANTHER" id="PTHR33055">
    <property type="entry name" value="TRANSPOSASE FOR INSERTION SEQUENCE ELEMENT IS1111A"/>
    <property type="match status" value="1"/>
</dbReference>
<dbReference type="PANTHER" id="PTHR33055:SF3">
    <property type="entry name" value="PUTATIVE TRANSPOSASE FOR IS117-RELATED"/>
    <property type="match status" value="1"/>
</dbReference>
<feature type="domain" description="Transposase IS116/IS110/IS902 C-terminal" evidence="3">
    <location>
        <begin position="181"/>
        <end position="266"/>
    </location>
</feature>
<evidence type="ECO:0000313" key="4">
    <source>
        <dbReference type="EMBL" id="BDP44514.1"/>
    </source>
</evidence>
<feature type="coiled-coil region" evidence="1">
    <location>
        <begin position="117"/>
        <end position="165"/>
    </location>
</feature>
<dbReference type="RefSeq" id="WP_264778765.1">
    <property type="nucleotide sequence ID" value="NZ_AP026563.1"/>
</dbReference>
<name>A0ABN6RP42_9DEIO</name>
<dbReference type="Pfam" id="PF02371">
    <property type="entry name" value="Transposase_20"/>
    <property type="match status" value="1"/>
</dbReference>
<dbReference type="EMBL" id="AP026563">
    <property type="protein sequence ID" value="BDP44514.1"/>
    <property type="molecule type" value="Genomic_DNA"/>
</dbReference>
<evidence type="ECO:0000313" key="5">
    <source>
        <dbReference type="Proteomes" id="UP001064971"/>
    </source>
</evidence>
<dbReference type="InterPro" id="IPR003346">
    <property type="entry name" value="Transposase_20"/>
</dbReference>
<geneLocation type="plasmid" evidence="4 5">
    <name>pDAETH-3</name>
</geneLocation>
<feature type="domain" description="Transposase IS110-like N-terminal" evidence="2">
    <location>
        <begin position="16"/>
        <end position="133"/>
    </location>
</feature>
<dbReference type="InterPro" id="IPR002525">
    <property type="entry name" value="Transp_IS110-like_N"/>
</dbReference>
<dbReference type="NCBIfam" id="NF033542">
    <property type="entry name" value="transpos_IS110"/>
    <property type="match status" value="1"/>
</dbReference>
<evidence type="ECO:0000259" key="3">
    <source>
        <dbReference type="Pfam" id="PF02371"/>
    </source>
</evidence>
<dbReference type="Pfam" id="PF01548">
    <property type="entry name" value="DEDD_Tnp_IS110"/>
    <property type="match status" value="1"/>
</dbReference>
<reference evidence="4" key="1">
    <citation type="submission" date="2022-07" db="EMBL/GenBank/DDBJ databases">
        <title>Complete Genome Sequence of the Radioresistant Bacterium Deinococcus aetherius ST0316, Isolated from the Air Dust collected in Lower Stratosphere above Japan.</title>
        <authorList>
            <person name="Satoh K."/>
            <person name="Hagiwara K."/>
            <person name="Katsumata K."/>
            <person name="Kubo A."/>
            <person name="Yokobori S."/>
            <person name="Yamagishi A."/>
            <person name="Oono Y."/>
            <person name="Narumi I."/>
        </authorList>
    </citation>
    <scope>NUCLEOTIDE SEQUENCE</scope>
    <source>
        <strain evidence="4">ST0316</strain>
        <plasmid evidence="4">pDAETH-3</plasmid>
    </source>
</reference>
<keyword evidence="5" id="KW-1185">Reference proteome</keyword>
<sequence length="312" mass="34933">MFPRHCWRHPIYDRMGLQALRRWLIKNSVPAQQLHAVMEATGVYWERCAHFLHELGCTVSVVNPAQIKFFAQSSLRRGKTDRMDADIIARYGATMRPKAWTPPAVELEALKLLVHEREAIVKELVQAKNRRHSLKQRQEADVLVVQLTEARIAFLTGQIETLDRELRARVGTVPDLGRQVELLQSLPGFGFLVSLTVLVETNGLSTMETSRQLAAYAGVSPAPHQSGAMNKRGRISKIGNPRLRRIVYLAAVAATRTQSKEKAFYQRLRDQGKPGKVAVTALARKLLCVGFAVVHSGRPYDPTYAKPAKQAA</sequence>
<accession>A0ABN6RP42</accession>
<dbReference type="InterPro" id="IPR047650">
    <property type="entry name" value="Transpos_IS110"/>
</dbReference>
<dbReference type="Proteomes" id="UP001064971">
    <property type="component" value="Plasmid pDAETH-3"/>
</dbReference>
<evidence type="ECO:0000256" key="1">
    <source>
        <dbReference type="SAM" id="Coils"/>
    </source>
</evidence>
<gene>
    <name evidence="4" type="ORF">DAETH_44830</name>
</gene>
<proteinExistence type="predicted"/>
<keyword evidence="4" id="KW-0614">Plasmid</keyword>
<evidence type="ECO:0000259" key="2">
    <source>
        <dbReference type="Pfam" id="PF01548"/>
    </source>
</evidence>
<protein>
    <submittedName>
        <fullName evidence="4">IS110 family transposase</fullName>
    </submittedName>
</protein>